<dbReference type="AlphaFoldDB" id="A0AAW0LTB5"/>
<accession>A0AAW0LTB5</accession>
<dbReference type="Proteomes" id="UP000237347">
    <property type="component" value="Unassembled WGS sequence"/>
</dbReference>
<proteinExistence type="predicted"/>
<reference evidence="2 3" key="1">
    <citation type="journal article" date="2018" name="Sci. Data">
        <title>The draft genome sequence of cork oak.</title>
        <authorList>
            <person name="Ramos A.M."/>
            <person name="Usie A."/>
            <person name="Barbosa P."/>
            <person name="Barros P.M."/>
            <person name="Capote T."/>
            <person name="Chaves I."/>
            <person name="Simoes F."/>
            <person name="Abreu I."/>
            <person name="Carrasquinho I."/>
            <person name="Faro C."/>
            <person name="Guimaraes J.B."/>
            <person name="Mendonca D."/>
            <person name="Nobrega F."/>
            <person name="Rodrigues L."/>
            <person name="Saibo N.J.M."/>
            <person name="Varela M.C."/>
            <person name="Egas C."/>
            <person name="Matos J."/>
            <person name="Miguel C.M."/>
            <person name="Oliveira M.M."/>
            <person name="Ricardo C.P."/>
            <person name="Goncalves S."/>
        </authorList>
    </citation>
    <scope>NUCLEOTIDE SEQUENCE [LARGE SCALE GENOMIC DNA]</scope>
    <source>
        <strain evidence="3">cv. HL8</strain>
    </source>
</reference>
<protein>
    <recommendedName>
        <fullName evidence="1">NB-ARC domain-containing protein</fullName>
    </recommendedName>
</protein>
<dbReference type="EMBL" id="PKMF04000052">
    <property type="protein sequence ID" value="KAK7854690.1"/>
    <property type="molecule type" value="Genomic_DNA"/>
</dbReference>
<keyword evidence="3" id="KW-1185">Reference proteome</keyword>
<name>A0AAW0LTB5_QUESU</name>
<evidence type="ECO:0000313" key="2">
    <source>
        <dbReference type="EMBL" id="KAK7854690.1"/>
    </source>
</evidence>
<organism evidence="2 3">
    <name type="scientific">Quercus suber</name>
    <name type="common">Cork oak</name>
    <dbReference type="NCBI Taxonomy" id="58331"/>
    <lineage>
        <taxon>Eukaryota</taxon>
        <taxon>Viridiplantae</taxon>
        <taxon>Streptophyta</taxon>
        <taxon>Embryophyta</taxon>
        <taxon>Tracheophyta</taxon>
        <taxon>Spermatophyta</taxon>
        <taxon>Magnoliopsida</taxon>
        <taxon>eudicotyledons</taxon>
        <taxon>Gunneridae</taxon>
        <taxon>Pentapetalae</taxon>
        <taxon>rosids</taxon>
        <taxon>fabids</taxon>
        <taxon>Fagales</taxon>
        <taxon>Fagaceae</taxon>
        <taxon>Quercus</taxon>
    </lineage>
</organism>
<evidence type="ECO:0000259" key="1">
    <source>
        <dbReference type="Pfam" id="PF00931"/>
    </source>
</evidence>
<dbReference type="SUPFAM" id="SSF52540">
    <property type="entry name" value="P-loop containing nucleoside triphosphate hydrolases"/>
    <property type="match status" value="1"/>
</dbReference>
<dbReference type="InterPro" id="IPR002182">
    <property type="entry name" value="NB-ARC"/>
</dbReference>
<dbReference type="GO" id="GO:0043531">
    <property type="term" value="F:ADP binding"/>
    <property type="evidence" value="ECO:0007669"/>
    <property type="project" value="InterPro"/>
</dbReference>
<comment type="caution">
    <text evidence="2">The sequence shown here is derived from an EMBL/GenBank/DDBJ whole genome shotgun (WGS) entry which is preliminary data.</text>
</comment>
<dbReference type="Gene3D" id="3.40.50.300">
    <property type="entry name" value="P-loop containing nucleotide triphosphate hydrolases"/>
    <property type="match status" value="1"/>
</dbReference>
<dbReference type="Pfam" id="PF00931">
    <property type="entry name" value="NB-ARC"/>
    <property type="match status" value="1"/>
</dbReference>
<dbReference type="InterPro" id="IPR027417">
    <property type="entry name" value="P-loop_NTPase"/>
</dbReference>
<feature type="domain" description="NB-ARC" evidence="1">
    <location>
        <begin position="200"/>
        <end position="236"/>
    </location>
</feature>
<sequence>MAVEVGLPILLGKLQNLLIAGELPDCKLLVDTVSMSIIESSVCIRDAKKLKVRSDIIESSLSELPSCLNCIEDVIDTFLVKTELRWGLKLLIKMTMMHPLISFSSLQDKTVLSLERAAAKVQRFENFEEDLDDEYRKSFYIDTGRNPLTKRPPNWQPPPGWKGEGPKIFHISDDFEYFVGLEELEQEFLSRVQLRYLVHHDVIAVTGKAGSGKITLMKKVYNRSFIKQCFDFRVWLGYPEDISW</sequence>
<evidence type="ECO:0000313" key="3">
    <source>
        <dbReference type="Proteomes" id="UP000237347"/>
    </source>
</evidence>
<gene>
    <name evidence="2" type="ORF">CFP56_031097</name>
</gene>